<dbReference type="Pfam" id="PF07495">
    <property type="entry name" value="Y_Y_Y"/>
    <property type="match status" value="1"/>
</dbReference>
<dbReference type="Gene3D" id="1.10.10.10">
    <property type="entry name" value="Winged helix-like DNA-binding domain superfamily/Winged helix DNA-binding domain"/>
    <property type="match status" value="1"/>
</dbReference>
<evidence type="ECO:0000259" key="2">
    <source>
        <dbReference type="PROSITE" id="PS50043"/>
    </source>
</evidence>
<dbReference type="InterPro" id="IPR013783">
    <property type="entry name" value="Ig-like_fold"/>
</dbReference>
<evidence type="ECO:0000256" key="1">
    <source>
        <dbReference type="SAM" id="Coils"/>
    </source>
</evidence>
<dbReference type="InterPro" id="IPR015943">
    <property type="entry name" value="WD40/YVTN_repeat-like_dom_sf"/>
</dbReference>
<dbReference type="Pfam" id="PF00196">
    <property type="entry name" value="GerE"/>
    <property type="match status" value="1"/>
</dbReference>
<dbReference type="InterPro" id="IPR000792">
    <property type="entry name" value="Tscrpt_reg_LuxR_C"/>
</dbReference>
<reference evidence="3 4" key="1">
    <citation type="submission" date="2021-05" db="EMBL/GenBank/DDBJ databases">
        <title>A Polyphasic approach of four new species of the genus Ohtaekwangia: Ohtaekwangia histidinii sp. nov., Ohtaekwangia cretensis sp. nov., Ohtaekwangia indiensis sp. nov., Ohtaekwangia reichenbachii sp. nov. from diverse environment.</title>
        <authorList>
            <person name="Octaviana S."/>
        </authorList>
    </citation>
    <scope>NUCLEOTIDE SEQUENCE [LARGE SCALE GENOMIC DNA]</scope>
    <source>
        <strain evidence="3 4">PWU4</strain>
    </source>
</reference>
<dbReference type="AlphaFoldDB" id="A0AAP2DHV1"/>
<dbReference type="RefSeq" id="WP_254158820.1">
    <property type="nucleotide sequence ID" value="NZ_JAHESF010000001.1"/>
</dbReference>
<dbReference type="GO" id="GO:0006355">
    <property type="term" value="P:regulation of DNA-templated transcription"/>
    <property type="evidence" value="ECO:0007669"/>
    <property type="project" value="InterPro"/>
</dbReference>
<dbReference type="Gene3D" id="2.130.10.10">
    <property type="entry name" value="YVTN repeat-like/Quinoprotein amine dehydrogenase"/>
    <property type="match status" value="2"/>
</dbReference>
<dbReference type="CDD" id="cd00063">
    <property type="entry name" value="FN3"/>
    <property type="match status" value="1"/>
</dbReference>
<dbReference type="SUPFAM" id="SSF46894">
    <property type="entry name" value="C-terminal effector domain of the bipartite response regulators"/>
    <property type="match status" value="1"/>
</dbReference>
<evidence type="ECO:0000313" key="3">
    <source>
        <dbReference type="EMBL" id="MBT1695307.1"/>
    </source>
</evidence>
<dbReference type="InterPro" id="IPR003961">
    <property type="entry name" value="FN3_dom"/>
</dbReference>
<comment type="caution">
    <text evidence="3">The sequence shown here is derived from an EMBL/GenBank/DDBJ whole genome shotgun (WGS) entry which is preliminary data.</text>
</comment>
<dbReference type="InterPro" id="IPR036388">
    <property type="entry name" value="WH-like_DNA-bd_sf"/>
</dbReference>
<feature type="domain" description="HTH luxR-type" evidence="2">
    <location>
        <begin position="898"/>
        <end position="963"/>
    </location>
</feature>
<gene>
    <name evidence="3" type="ORF">KK083_00375</name>
</gene>
<evidence type="ECO:0000313" key="4">
    <source>
        <dbReference type="Proteomes" id="UP001319200"/>
    </source>
</evidence>
<dbReference type="Proteomes" id="UP001319200">
    <property type="component" value="Unassembled WGS sequence"/>
</dbReference>
<dbReference type="InterPro" id="IPR011047">
    <property type="entry name" value="Quinoprotein_ADH-like_sf"/>
</dbReference>
<dbReference type="SUPFAM" id="SSF50998">
    <property type="entry name" value="Quinoprotein alcohol dehydrogenase-like"/>
    <property type="match status" value="1"/>
</dbReference>
<accession>A0AAP2DHV1</accession>
<name>A0AAP2DHV1_9BACT</name>
<dbReference type="InterPro" id="IPR011123">
    <property type="entry name" value="Y_Y_Y"/>
</dbReference>
<dbReference type="Gene3D" id="2.60.40.10">
    <property type="entry name" value="Immunoglobulins"/>
    <property type="match status" value="1"/>
</dbReference>
<dbReference type="InterPro" id="IPR011110">
    <property type="entry name" value="Reg_prop"/>
</dbReference>
<feature type="coiled-coil region" evidence="1">
    <location>
        <begin position="782"/>
        <end position="876"/>
    </location>
</feature>
<dbReference type="InterPro" id="IPR016032">
    <property type="entry name" value="Sig_transdc_resp-reg_C-effctor"/>
</dbReference>
<keyword evidence="4" id="KW-1185">Reference proteome</keyword>
<proteinExistence type="predicted"/>
<dbReference type="GO" id="GO:0003677">
    <property type="term" value="F:DNA binding"/>
    <property type="evidence" value="ECO:0007669"/>
    <property type="project" value="InterPro"/>
</dbReference>
<dbReference type="SMART" id="SM00421">
    <property type="entry name" value="HTH_LUXR"/>
    <property type="match status" value="1"/>
</dbReference>
<dbReference type="Pfam" id="PF07494">
    <property type="entry name" value="Reg_prop"/>
    <property type="match status" value="1"/>
</dbReference>
<protein>
    <recommendedName>
        <fullName evidence="2">HTH luxR-type domain-containing protein</fullName>
    </recommendedName>
</protein>
<organism evidence="3 4">
    <name type="scientific">Chryseosolibacter histidini</name>
    <dbReference type="NCBI Taxonomy" id="2782349"/>
    <lineage>
        <taxon>Bacteria</taxon>
        <taxon>Pseudomonadati</taxon>
        <taxon>Bacteroidota</taxon>
        <taxon>Cytophagia</taxon>
        <taxon>Cytophagales</taxon>
        <taxon>Chryseotaleaceae</taxon>
        <taxon>Chryseosolibacter</taxon>
    </lineage>
</organism>
<dbReference type="EMBL" id="JAHESF010000001">
    <property type="protein sequence ID" value="MBT1695307.1"/>
    <property type="molecule type" value="Genomic_DNA"/>
</dbReference>
<dbReference type="PROSITE" id="PS50043">
    <property type="entry name" value="HTH_LUXR_2"/>
    <property type="match status" value="1"/>
</dbReference>
<sequence>MCTLCVLSGGPAAHAQAPARDHLSIKGTPRVIHYTRKDFNSDPQIWTMCQDNDGILYFGSNNGALIYDGEIWQNVKLPNQSSVRALAVSKDGVVYVGGFNEFGTIKKDVFGKYHYESWMHLLRAEDRNIENIWAIHEVQGHIVFRSYRFLIAIANNKATTFPALSAFRFSGVLHGEFFIKDGDQVKRADLRSLEFTPVLGPEHLAGEEFFSLLPGDNGHQILVITKQGGLFEVDLARGGASFLQRLLEVNSNNRITSAIKSSNGSYYFGTLKSKVIALNGLGVKAAANEVFDKLDNTVHNLFESHEGNIWVLLNNGIDCIDISSPVSRLYDNASIFDARVGQGKLYLATSQGVIVSPLDAGNNKFFKTNFKSVPGLEVPAWSLQQFEGHILCGNNDGLVVFPESGGYQKIPGVKGVWKTIAIQGKPGYYMVCTYEGLYVMQYDQAGGFKILNQIEGFNESSRDILQGNEPGVFWVCHGYKGVFRIKIDNAFKRVLGLEHFRDKNGLPSPFNINVFRWNGEIVFTTNQGIFTYNASADRFEPHAFLNRTLGTQMNIRKLLEFRDKTWFIQNDEVGYFTTKSENPVLTKGLFLQLKGMLNESMECLLPVNDNNVLIGTREGLFSFDLAYNPSGNETQTVITSVSYKKASDEMPLAIQTSERSPQHLAYQTTSVRFGFSAPGFDDKMNIQYSYLLEGINEEWSAWQDVPFQEYTGLRPGRYVFRVKARSLLGESADEAAYHFQLTPIWYKTNLAYLCYALGSLLLIIFAARQIQQRIEHVKQKTIAEEEKKRKVLQLEIERIKLEREKEEIIKHKEILEEDVIFKSKELANYTMLLVRKRELLNEMSEDLKNLKDAVSNDRARQAVRELQRKINQNLQSEEHLKVFEANFERVHSEFFSQLRSSFPDLTQKELQLCAFVKMNLTNKEIASILNLSVRGIETARYRLRKRLGISHEEDMAEFLEKLYGSQELMGSQEEKE</sequence>
<keyword evidence="1" id="KW-0175">Coiled coil</keyword>